<feature type="domain" description="PKD/Chitinase" evidence="12">
    <location>
        <begin position="1535"/>
        <end position="1599"/>
    </location>
</feature>
<feature type="domain" description="PKD/Chitinase" evidence="12">
    <location>
        <begin position="1635"/>
        <end position="1699"/>
    </location>
</feature>
<accession>B5Y6Q5</accession>
<feature type="domain" description="PKD/Chitinase" evidence="12">
    <location>
        <begin position="1424"/>
        <end position="1499"/>
    </location>
</feature>
<dbReference type="InterPro" id="IPR022409">
    <property type="entry name" value="PKD/Chitinase_dom"/>
</dbReference>
<dbReference type="GO" id="GO:0006508">
    <property type="term" value="P:proteolysis"/>
    <property type="evidence" value="ECO:0007669"/>
    <property type="project" value="UniProtKB-KW"/>
</dbReference>
<dbReference type="HOGENOM" id="CLU_236872_0_0_9"/>
<keyword evidence="14" id="KW-1185">Reference proteome</keyword>
<dbReference type="PROSITE" id="PS51892">
    <property type="entry name" value="SUBTILASE"/>
    <property type="match status" value="1"/>
</dbReference>
<dbReference type="STRING" id="309798.COPRO5265_0081"/>
<dbReference type="InterPro" id="IPR036852">
    <property type="entry name" value="Peptidase_S8/S53_dom_sf"/>
</dbReference>
<dbReference type="PROSITE" id="PS00137">
    <property type="entry name" value="SUBTILASE_HIS"/>
    <property type="match status" value="1"/>
</dbReference>
<dbReference type="PANTHER" id="PTHR43806">
    <property type="entry name" value="PEPTIDASE S8"/>
    <property type="match status" value="1"/>
</dbReference>
<dbReference type="Gene3D" id="2.60.40.4070">
    <property type="match status" value="1"/>
</dbReference>
<feature type="chain" id="PRO_5002838447" evidence="11">
    <location>
        <begin position="29"/>
        <end position="1851"/>
    </location>
</feature>
<dbReference type="Pfam" id="PF02225">
    <property type="entry name" value="PA"/>
    <property type="match status" value="1"/>
</dbReference>
<reference evidence="13 14" key="2">
    <citation type="journal article" date="2014" name="Genome Announc.">
        <title>Complete Genome Sequence of Coprothermobacter proteolyticus DSM 5265.</title>
        <authorList>
            <person name="Alexiev A."/>
            <person name="Coil D.A."/>
            <person name="Badger J.H."/>
            <person name="Enticknap J."/>
            <person name="Ward N."/>
            <person name="Robb F.T."/>
            <person name="Eisen J.A."/>
        </authorList>
    </citation>
    <scope>NUCLEOTIDE SEQUENCE [LARGE SCALE GENOMIC DNA]</scope>
    <source>
        <strain evidence="14">ATCC 35245 / DSM 5265 / OCM 4 / BT</strain>
    </source>
</reference>
<proteinExistence type="inferred from homology"/>
<feature type="active site" description="Charge relay system" evidence="8 9">
    <location>
        <position position="268"/>
    </location>
</feature>
<dbReference type="SMART" id="SM00089">
    <property type="entry name" value="PKD"/>
    <property type="match status" value="3"/>
</dbReference>
<dbReference type="InterPro" id="IPR000209">
    <property type="entry name" value="Peptidase_S8/S53_dom"/>
</dbReference>
<evidence type="ECO:0000256" key="8">
    <source>
        <dbReference type="PIRSR" id="PIRSR615500-1"/>
    </source>
</evidence>
<dbReference type="Gene3D" id="3.50.30.30">
    <property type="match status" value="1"/>
</dbReference>
<dbReference type="PROSITE" id="PS00136">
    <property type="entry name" value="SUBTILASE_ASP"/>
    <property type="match status" value="1"/>
</dbReference>
<dbReference type="Pfam" id="PF00082">
    <property type="entry name" value="Peptidase_S8"/>
    <property type="match status" value="1"/>
</dbReference>
<feature type="active site" description="Charge relay system" evidence="8 9">
    <location>
        <position position="228"/>
    </location>
</feature>
<evidence type="ECO:0000256" key="7">
    <source>
        <dbReference type="ARBA" id="ARBA00022825"/>
    </source>
</evidence>
<evidence type="ECO:0000313" key="14">
    <source>
        <dbReference type="Proteomes" id="UP000001732"/>
    </source>
</evidence>
<protein>
    <submittedName>
        <fullName evidence="13">Protease</fullName>
    </submittedName>
</protein>
<dbReference type="InterPro" id="IPR023828">
    <property type="entry name" value="Peptidase_S8_Ser-AS"/>
</dbReference>
<dbReference type="EMBL" id="CP001145">
    <property type="protein sequence ID" value="ACI16946.1"/>
    <property type="molecule type" value="Genomic_DNA"/>
</dbReference>
<dbReference type="Gene3D" id="2.60.40.1710">
    <property type="entry name" value="Subtilisin-like superfamily"/>
    <property type="match status" value="1"/>
</dbReference>
<dbReference type="InterPro" id="IPR022398">
    <property type="entry name" value="Peptidase_S8_His-AS"/>
</dbReference>
<gene>
    <name evidence="13" type="ordered locus">COPRO5265_0081</name>
</gene>
<evidence type="ECO:0000256" key="5">
    <source>
        <dbReference type="ARBA" id="ARBA00022729"/>
    </source>
</evidence>
<dbReference type="InterPro" id="IPR003137">
    <property type="entry name" value="PA_domain"/>
</dbReference>
<evidence type="ECO:0000313" key="13">
    <source>
        <dbReference type="EMBL" id="ACI16946.1"/>
    </source>
</evidence>
<evidence type="ECO:0000259" key="12">
    <source>
        <dbReference type="SMART" id="SM00089"/>
    </source>
</evidence>
<keyword evidence="2" id="KW-0134">Cell wall</keyword>
<evidence type="ECO:0000256" key="6">
    <source>
        <dbReference type="ARBA" id="ARBA00022801"/>
    </source>
</evidence>
<sequence>MVSNVKKTISLILALVLIVTVLPLNVFAETPSASNAVNFGDLDQVKDQVIETIKNNAEKANVPVDTVDIGGGFVISKDVYEGIKALGGKAKVIVEVNQASFFDSWDTNLNAFKNEADKVHAEALNQVKSAVPNFVKQYDLYATLNGFTGVVTLDQLKDILSLAGKGRIAQVYISKPYHVDTVGEPISYESMQEIGVTPDMVNSAPLIGAPEAWNLGYTGAGTYVAVIDTGIDYTHENFGGYSSFPNAKIPYGYDFADGDNDPMDHNGHGTHVSGTIGGIGKAKFKDKDGNLVPLKGVAPDAKIIICKVFSDYGPYAYSADIVAAIEYLIQLKQNGVNVVAANMSLGSDKGFDDPTDPEQKAIKNGYLAGITFAISAGNEAYFEYALGPNYIGANAEGKYTSYIKDPARVGAPGASRYAITVAAVNNQGTVLQGQKLSFNNDYVMYLTSSESPDPVAVFKKQPITIVDTNSLLCEVPQGDFKGKVLLGDRGTCTFEVKVNNARAAGASGVIIGNNDADASLVSMALGSAAGTIPAVFIGGPDKLKLRSAISAAGGSLQGVFSDEIATGYAATNPNGMASFTSWGPAPNMAFKPTVAAPGVAIFSSTPGNQYATMQGTSMAAPHVAGAIAVIKQAHPDWTPEQIKQALVNTAEPISKYSPRVQGEGRINVAKAVKNNVFITYNNQPYGELGALTGNKTITLTITNKGSTTYTANITGYVTTSLEQIVYGNQGATYTVGSISTPASVTVNPGATKTIHVTIQPSTSWSNVFIEGRLLFTSSDGTRVFPFLGYFGNWSLYSDKDTINGDSKWPDNNNIIDLPWWNADTWEGLTGVYYPYGGRLYYIGRKGGQFEPKALAISAGSDYSTWNDSLVVGLGMLRNARALTIYVLDSAGKVVKTIVSENFVRAAVNSSDSTTAGLRTGWSKLWEWDGTDRNGNFVPEGQYTIRIVAMPDPLISDEANLLPTQVMDIPVKVDKTPPTIEVSRLENAVTSSQDRDGSVIVPTASVFSLVVTGTDESSILTYYFGEEWIPAGSDPLNTAIIELPVLETVRQISGTTDVDDGTILAFEIDADDGAGNITYPDNTITVNFAYDNPHTALELENFEAIADGKYLKVGFDVLNAPGATYQMTIKDGNGSVVHTATGVVTGLDTVSHQEVKYEITKGGQYTVELTVTDIYGNSASEDGTVSFLSPIISILPDVTFMVVKQGTSTGIAVSVEGTASTGTVSLNRITVEDGEVKTTVVKAVAFDGRTFNDTEFIDSTLDAGRYQVNVEVESMFGQVFANSRRVVIDGHAPALDDVKVVSDVGSITYKSEFSDNTVDVSVRTDEDTTGQLILKISDDYTYFDVYLDDDHIGGWGDTGVGGEGTFFVPVNLDIGLEDTYELRLLDEAGNESTYTINLRVMSKMITDVKLEVEGQEIYPEHGGTYTVISAPPVSGTLTFGLSEDYEIESVSVMVNETEVATESPATLTFTQAGEYTIQIRAEDNLGEKETFEFTLEVIEDRPPEIQNVTLESAGRVLELADGGEYEITLPLPVEGVLTFEASDDDEVASISVKLNGEEVATESPATLTFEEAGEYAIEITAVDSAGQITTFTSTLRVIEDVPAIIENVMLVIDDETIEPVNGGEYEITLPLPAEGLLTFDVSDDVDVASTSVKLNGTEVGNSSPVTLNFTAAGTYVVQIVAVDSAGQTSTFEFTLNVVEEIISTSFELKLEAGLNYFGLPIYVDKTLGEILPGAKVYRRSGTSWVLATSEKPMAYAVYRVSLTEAKTVELVGEPFEPSSFTLKRNTSNYISIPQMSPVNANDLFGGALTSISVITTGGTMVKVTDGVMLPGKAYVVVVSKDVTINLPSLMPR</sequence>
<evidence type="ECO:0000256" key="2">
    <source>
        <dbReference type="ARBA" id="ARBA00022512"/>
    </source>
</evidence>
<dbReference type="Gene3D" id="3.40.50.200">
    <property type="entry name" value="Peptidase S8/S53 domain"/>
    <property type="match status" value="1"/>
</dbReference>
<organism evidence="13 14">
    <name type="scientific">Coprothermobacter proteolyticus (strain ATCC 35245 / DSM 5265 / OCM 4 / BT)</name>
    <dbReference type="NCBI Taxonomy" id="309798"/>
    <lineage>
        <taxon>Bacteria</taxon>
        <taxon>Pseudomonadati</taxon>
        <taxon>Coprothermobacterota</taxon>
        <taxon>Coprothermobacteria</taxon>
        <taxon>Coprothermobacterales</taxon>
        <taxon>Coprothermobacteraceae</taxon>
        <taxon>Coprothermobacter</taxon>
    </lineage>
</organism>
<dbReference type="InterPro" id="IPR046450">
    <property type="entry name" value="PA_dom_sf"/>
</dbReference>
<name>B5Y6Q5_COPPD</name>
<keyword evidence="5 11" id="KW-0732">Signal</keyword>
<comment type="similarity">
    <text evidence="1 9 10">Belongs to the peptidase S8 family.</text>
</comment>
<evidence type="ECO:0000256" key="9">
    <source>
        <dbReference type="PROSITE-ProRule" id="PRU01240"/>
    </source>
</evidence>
<dbReference type="KEGG" id="cpo:COPRO5265_0081"/>
<dbReference type="GO" id="GO:0004252">
    <property type="term" value="F:serine-type endopeptidase activity"/>
    <property type="evidence" value="ECO:0007669"/>
    <property type="project" value="UniProtKB-UniRule"/>
</dbReference>
<dbReference type="CDD" id="cd04818">
    <property type="entry name" value="PA_subtilisin_1"/>
    <property type="match status" value="1"/>
</dbReference>
<evidence type="ECO:0000256" key="10">
    <source>
        <dbReference type="RuleBase" id="RU003355"/>
    </source>
</evidence>
<dbReference type="PRINTS" id="PR00723">
    <property type="entry name" value="SUBTILISIN"/>
</dbReference>
<feature type="signal peptide" evidence="11">
    <location>
        <begin position="1"/>
        <end position="28"/>
    </location>
</feature>
<dbReference type="PANTHER" id="PTHR43806:SF65">
    <property type="entry name" value="SERINE PROTEASE APRX"/>
    <property type="match status" value="1"/>
</dbReference>
<dbReference type="SUPFAM" id="SSF52025">
    <property type="entry name" value="PA domain"/>
    <property type="match status" value="1"/>
</dbReference>
<evidence type="ECO:0000256" key="11">
    <source>
        <dbReference type="SAM" id="SignalP"/>
    </source>
</evidence>
<dbReference type="Proteomes" id="UP000001732">
    <property type="component" value="Chromosome"/>
</dbReference>
<reference evidence="14" key="1">
    <citation type="submission" date="2008-08" db="EMBL/GenBank/DDBJ databases">
        <title>The complete genome sequence of Coprothermobacter proteolyticus strain ATCC 5245 / DSM 5265 / BT.</title>
        <authorList>
            <person name="Dodson R.J."/>
            <person name="Durkin A.S."/>
            <person name="Wu M."/>
            <person name="Eisen J."/>
            <person name="Sutton G."/>
        </authorList>
    </citation>
    <scope>NUCLEOTIDE SEQUENCE [LARGE SCALE GENOMIC DNA]</scope>
    <source>
        <strain evidence="14">ATCC 35245 / DSM 5265 / OCM 4 / BT</strain>
    </source>
</reference>
<keyword evidence="7 9" id="KW-0720">Serine protease</keyword>
<dbReference type="InterPro" id="IPR015500">
    <property type="entry name" value="Peptidase_S8_subtilisin-rel"/>
</dbReference>
<keyword evidence="4 9" id="KW-0645">Protease</keyword>
<keyword evidence="3" id="KW-0964">Secreted</keyword>
<keyword evidence="6 9" id="KW-0378">Hydrolase</keyword>
<dbReference type="InterPro" id="IPR023827">
    <property type="entry name" value="Peptidase_S8_Asp-AS"/>
</dbReference>
<feature type="active site" description="Charge relay system" evidence="8 9">
    <location>
        <position position="617"/>
    </location>
</feature>
<dbReference type="PROSITE" id="PS00138">
    <property type="entry name" value="SUBTILASE_SER"/>
    <property type="match status" value="1"/>
</dbReference>
<evidence type="ECO:0000256" key="4">
    <source>
        <dbReference type="ARBA" id="ARBA00022670"/>
    </source>
</evidence>
<dbReference type="eggNOG" id="COG1404">
    <property type="taxonomic scope" value="Bacteria"/>
</dbReference>
<evidence type="ECO:0000256" key="3">
    <source>
        <dbReference type="ARBA" id="ARBA00022525"/>
    </source>
</evidence>
<dbReference type="SUPFAM" id="SSF52743">
    <property type="entry name" value="Subtilisin-like"/>
    <property type="match status" value="1"/>
</dbReference>
<dbReference type="InterPro" id="IPR050131">
    <property type="entry name" value="Peptidase_S8_subtilisin-like"/>
</dbReference>
<evidence type="ECO:0000256" key="1">
    <source>
        <dbReference type="ARBA" id="ARBA00011073"/>
    </source>
</evidence>